<feature type="transmembrane region" description="Helical" evidence="1">
    <location>
        <begin position="43"/>
        <end position="63"/>
    </location>
</feature>
<protein>
    <submittedName>
        <fullName evidence="4">Ion_trans_2 domain-containing protein</fullName>
    </submittedName>
</protein>
<keyword evidence="3" id="KW-1185">Reference proteome</keyword>
<keyword evidence="1" id="KW-0812">Transmembrane</keyword>
<organism evidence="4">
    <name type="scientific">Gongylonema pulchrum</name>
    <dbReference type="NCBI Taxonomy" id="637853"/>
    <lineage>
        <taxon>Eukaryota</taxon>
        <taxon>Metazoa</taxon>
        <taxon>Ecdysozoa</taxon>
        <taxon>Nematoda</taxon>
        <taxon>Chromadorea</taxon>
        <taxon>Rhabditida</taxon>
        <taxon>Spirurina</taxon>
        <taxon>Spiruromorpha</taxon>
        <taxon>Spiruroidea</taxon>
        <taxon>Gongylonematidae</taxon>
        <taxon>Gongylonema</taxon>
    </lineage>
</organism>
<dbReference type="AlphaFoldDB" id="A0A183EZI9"/>
<keyword evidence="1" id="KW-0472">Membrane</keyword>
<dbReference type="OrthoDB" id="5871117at2759"/>
<evidence type="ECO:0000313" key="2">
    <source>
        <dbReference type="EMBL" id="VDN45472.1"/>
    </source>
</evidence>
<evidence type="ECO:0000313" key="4">
    <source>
        <dbReference type="WBParaSite" id="GPUH_0002641001-mRNA-1"/>
    </source>
</evidence>
<keyword evidence="1" id="KW-1133">Transmembrane helix</keyword>
<dbReference type="WBParaSite" id="GPUH_0002641001-mRNA-1">
    <property type="protein sequence ID" value="GPUH_0002641001-mRNA-1"/>
    <property type="gene ID" value="GPUH_0002641001"/>
</dbReference>
<dbReference type="EMBL" id="UYRT01110383">
    <property type="protein sequence ID" value="VDN45472.1"/>
    <property type="molecule type" value="Genomic_DNA"/>
</dbReference>
<reference evidence="4" key="1">
    <citation type="submission" date="2016-06" db="UniProtKB">
        <authorList>
            <consortium name="WormBaseParasite"/>
        </authorList>
    </citation>
    <scope>IDENTIFICATION</scope>
</reference>
<evidence type="ECO:0000256" key="1">
    <source>
        <dbReference type="SAM" id="Phobius"/>
    </source>
</evidence>
<sequence>MQVVERWKLALELAERNFLVYVVTGDPGSDHFFRVFSDSWREVSHALFLCAPFLSAVLLLTVVRSYREEVIQCLRNIGSCSRCKEAENRVDYNTETMRSIIAEQTRARQFRNYTSNILIL</sequence>
<evidence type="ECO:0000313" key="3">
    <source>
        <dbReference type="Proteomes" id="UP000271098"/>
    </source>
</evidence>
<proteinExistence type="predicted"/>
<accession>A0A183EZI9</accession>
<gene>
    <name evidence="2" type="ORF">GPUH_LOCUS26379</name>
</gene>
<dbReference type="Proteomes" id="UP000271098">
    <property type="component" value="Unassembled WGS sequence"/>
</dbReference>
<reference evidence="2 3" key="2">
    <citation type="submission" date="2018-11" db="EMBL/GenBank/DDBJ databases">
        <authorList>
            <consortium name="Pathogen Informatics"/>
        </authorList>
    </citation>
    <scope>NUCLEOTIDE SEQUENCE [LARGE SCALE GENOMIC DNA]</scope>
</reference>
<name>A0A183EZI9_9BILA</name>